<evidence type="ECO:0000256" key="4">
    <source>
        <dbReference type="ARBA" id="ARBA00022670"/>
    </source>
</evidence>
<dbReference type="CDD" id="cd07328">
    <property type="entry name" value="M48_Ste24p_like"/>
    <property type="match status" value="1"/>
</dbReference>
<proteinExistence type="predicted"/>
<dbReference type="Gene3D" id="3.30.2010.10">
    <property type="entry name" value="Metalloproteases ('zincins'), catalytic domain"/>
    <property type="match status" value="1"/>
</dbReference>
<evidence type="ECO:0000256" key="9">
    <source>
        <dbReference type="ARBA" id="ARBA00022989"/>
    </source>
</evidence>
<dbReference type="AlphaFoldDB" id="A0A212ITL2"/>
<feature type="region of interest" description="Disordered" evidence="12">
    <location>
        <begin position="443"/>
        <end position="466"/>
    </location>
</feature>
<evidence type="ECO:0000256" key="12">
    <source>
        <dbReference type="SAM" id="MobiDB-lite"/>
    </source>
</evidence>
<evidence type="ECO:0000256" key="1">
    <source>
        <dbReference type="ARBA" id="ARBA00001947"/>
    </source>
</evidence>
<keyword evidence="10" id="KW-0482">Metalloprotease</keyword>
<keyword evidence="3" id="KW-1003">Cell membrane</keyword>
<evidence type="ECO:0000256" key="8">
    <source>
        <dbReference type="ARBA" id="ARBA00022833"/>
    </source>
</evidence>
<protein>
    <submittedName>
        <fullName evidence="15">Putative Peptidase, M48 family</fullName>
    </submittedName>
</protein>
<sequence>MDTASHAPLPVKLVLLVVILPLALALAGGWQFSRVQGITELLAKIDRSIAAVERIQQEAGTPDVVLATPDGKKIPAATVLLRNRALKTQVLENTWWERNICPPLAVGAVLSGLIGAVIGIFGLFTVRRAGKRALRSRDALLQGFQDGLRKLPWLLGAMGLFIALAIALAGAFELVHFADGGIHGRGAVKLLAFGVMAIGALLYFCGKLVWSIYTTSKAVFERDPLRLMGKSVTREEAPLVWDFVKSIAGRAGAAMPETIILGLDEGFFVTEHPMALMSGAPVPAGRVLYLALPYMAYMTRHETEAVIGHELGHFTGADTEYSLRFAPIYATAVNNLRAVDAAADDDGGFVGMVAKPAMMFGIYYLDSFDLAVQHWSREREFAADATGAHIAGNEAVALSLLRISVLAPHVHQALGECWARGGRLEGGVLNRVRALVREHGLGDPAEHLEEKQAHPTDSHPATSQRLEAVNIPVTPELLARARNAQESTLLGELGLEGGGAPDAGGSIMDAASGAPCDAPGGGAFPRTGLSAALEAEFSQAARVSADGMEEDLREAALLGLDRVTFYENANWGAKGLAISGGMLLIGVLAAQKNLIAGAGGIIMGLLGVWLFFYFRKRTKKPFMTVTDEGLLAGAAELEVPWQVVRDYDITTWSRSSVEIIVDLAEGFTLPAKTGDRRVKFKPKRHRLHIGVQGIAKPHELKGFAEEFHNHWRGAIARGVAVSVSGPPPAAPWRRAPLCPCGCIPRPCKGFRRPPWSGGPPRPSRHTRCWTWGNARAACWAASCPRR</sequence>
<dbReference type="GO" id="GO:0005886">
    <property type="term" value="C:plasma membrane"/>
    <property type="evidence" value="ECO:0007669"/>
    <property type="project" value="UniProtKB-SubCell"/>
</dbReference>
<organism evidence="15">
    <name type="scientific">uncultured delta proteobacterium</name>
    <dbReference type="NCBI Taxonomy" id="34034"/>
    <lineage>
        <taxon>Bacteria</taxon>
        <taxon>Deltaproteobacteria</taxon>
        <taxon>environmental samples</taxon>
    </lineage>
</organism>
<gene>
    <name evidence="15" type="ORF">KL86DPRO_10041</name>
</gene>
<reference evidence="15" key="1">
    <citation type="submission" date="2016-04" db="EMBL/GenBank/DDBJ databases">
        <authorList>
            <person name="Evans L.H."/>
            <person name="Alamgir A."/>
            <person name="Owens N."/>
            <person name="Weber N.D."/>
            <person name="Virtaneva K."/>
            <person name="Barbian K."/>
            <person name="Babar A."/>
            <person name="Rosenke K."/>
        </authorList>
    </citation>
    <scope>NUCLEOTIDE SEQUENCE</scope>
    <source>
        <strain evidence="15">86</strain>
    </source>
</reference>
<dbReference type="GO" id="GO:0004222">
    <property type="term" value="F:metalloendopeptidase activity"/>
    <property type="evidence" value="ECO:0007669"/>
    <property type="project" value="InterPro"/>
</dbReference>
<dbReference type="InterPro" id="IPR050083">
    <property type="entry name" value="HtpX_protease"/>
</dbReference>
<dbReference type="InterPro" id="IPR001915">
    <property type="entry name" value="Peptidase_M48"/>
</dbReference>
<evidence type="ECO:0000313" key="15">
    <source>
        <dbReference type="EMBL" id="SBV90507.1"/>
    </source>
</evidence>
<name>A0A212ITL2_9DELT</name>
<keyword evidence="7" id="KW-0378">Hydrolase</keyword>
<feature type="transmembrane region" description="Helical" evidence="13">
    <location>
        <begin position="595"/>
        <end position="614"/>
    </location>
</feature>
<dbReference type="PANTHER" id="PTHR43221">
    <property type="entry name" value="PROTEASE HTPX"/>
    <property type="match status" value="1"/>
</dbReference>
<feature type="transmembrane region" description="Helical" evidence="13">
    <location>
        <begin position="190"/>
        <end position="213"/>
    </location>
</feature>
<dbReference type="GO" id="GO:0046872">
    <property type="term" value="F:metal ion binding"/>
    <property type="evidence" value="ECO:0007669"/>
    <property type="project" value="UniProtKB-KW"/>
</dbReference>
<keyword evidence="9 13" id="KW-1133">Transmembrane helix</keyword>
<evidence type="ECO:0000259" key="14">
    <source>
        <dbReference type="Pfam" id="PF01435"/>
    </source>
</evidence>
<comment type="cofactor">
    <cofactor evidence="1">
        <name>Zn(2+)</name>
        <dbReference type="ChEBI" id="CHEBI:29105"/>
    </cofactor>
</comment>
<dbReference type="PANTHER" id="PTHR43221:SF1">
    <property type="entry name" value="PROTEASE HTPX"/>
    <property type="match status" value="1"/>
</dbReference>
<feature type="transmembrane region" description="Helical" evidence="13">
    <location>
        <begin position="571"/>
        <end position="589"/>
    </location>
</feature>
<evidence type="ECO:0000256" key="2">
    <source>
        <dbReference type="ARBA" id="ARBA00004651"/>
    </source>
</evidence>
<dbReference type="Pfam" id="PF01435">
    <property type="entry name" value="Peptidase_M48"/>
    <property type="match status" value="1"/>
</dbReference>
<dbReference type="EMBL" id="FLUQ01000001">
    <property type="protein sequence ID" value="SBV90507.1"/>
    <property type="molecule type" value="Genomic_DNA"/>
</dbReference>
<evidence type="ECO:0000256" key="13">
    <source>
        <dbReference type="SAM" id="Phobius"/>
    </source>
</evidence>
<evidence type="ECO:0000256" key="10">
    <source>
        <dbReference type="ARBA" id="ARBA00023049"/>
    </source>
</evidence>
<dbReference type="GO" id="GO:0006508">
    <property type="term" value="P:proteolysis"/>
    <property type="evidence" value="ECO:0007669"/>
    <property type="project" value="UniProtKB-KW"/>
</dbReference>
<keyword evidence="6" id="KW-0479">Metal-binding</keyword>
<evidence type="ECO:0000256" key="5">
    <source>
        <dbReference type="ARBA" id="ARBA00022692"/>
    </source>
</evidence>
<feature type="domain" description="Peptidase M48" evidence="14">
    <location>
        <begin position="272"/>
        <end position="469"/>
    </location>
</feature>
<feature type="compositionally biased region" description="Basic and acidic residues" evidence="12">
    <location>
        <begin position="443"/>
        <end position="457"/>
    </location>
</feature>
<keyword evidence="5 13" id="KW-0812">Transmembrane</keyword>
<evidence type="ECO:0000256" key="3">
    <source>
        <dbReference type="ARBA" id="ARBA00022475"/>
    </source>
</evidence>
<comment type="subcellular location">
    <subcellularLocation>
        <location evidence="2">Cell membrane</location>
        <topology evidence="2">Multi-pass membrane protein</topology>
    </subcellularLocation>
</comment>
<evidence type="ECO:0000256" key="7">
    <source>
        <dbReference type="ARBA" id="ARBA00022801"/>
    </source>
</evidence>
<keyword evidence="11 13" id="KW-0472">Membrane</keyword>
<feature type="transmembrane region" description="Helical" evidence="13">
    <location>
        <begin position="153"/>
        <end position="178"/>
    </location>
</feature>
<feature type="transmembrane region" description="Helical" evidence="13">
    <location>
        <begin position="104"/>
        <end position="126"/>
    </location>
</feature>
<keyword evidence="8" id="KW-0862">Zinc</keyword>
<evidence type="ECO:0000256" key="11">
    <source>
        <dbReference type="ARBA" id="ARBA00023136"/>
    </source>
</evidence>
<keyword evidence="4" id="KW-0645">Protease</keyword>
<evidence type="ECO:0000256" key="6">
    <source>
        <dbReference type="ARBA" id="ARBA00022723"/>
    </source>
</evidence>
<accession>A0A212ITL2</accession>